<organism evidence="2">
    <name type="scientific">freshwater metagenome</name>
    <dbReference type="NCBI Taxonomy" id="449393"/>
    <lineage>
        <taxon>unclassified sequences</taxon>
        <taxon>metagenomes</taxon>
        <taxon>ecological metagenomes</taxon>
    </lineage>
</organism>
<protein>
    <submittedName>
        <fullName evidence="2">Unannotated protein</fullName>
    </submittedName>
</protein>
<dbReference type="EMBL" id="CAEZXM010000129">
    <property type="protein sequence ID" value="CAB4691757.1"/>
    <property type="molecule type" value="Genomic_DNA"/>
</dbReference>
<evidence type="ECO:0000313" key="2">
    <source>
        <dbReference type="EMBL" id="CAB4691757.1"/>
    </source>
</evidence>
<dbReference type="AlphaFoldDB" id="A0A6J6NZG8"/>
<evidence type="ECO:0000256" key="1">
    <source>
        <dbReference type="SAM" id="MobiDB-lite"/>
    </source>
</evidence>
<gene>
    <name evidence="2" type="ORF">UFOPK2366_00798</name>
</gene>
<reference evidence="2" key="1">
    <citation type="submission" date="2020-05" db="EMBL/GenBank/DDBJ databases">
        <authorList>
            <person name="Chiriac C."/>
            <person name="Salcher M."/>
            <person name="Ghai R."/>
            <person name="Kavagutti S V."/>
        </authorList>
    </citation>
    <scope>NUCLEOTIDE SEQUENCE</scope>
</reference>
<name>A0A6J6NZG8_9ZZZZ</name>
<accession>A0A6J6NZG8</accession>
<sequence length="260" mass="26111">MLPAKSTNTTRKRNANPASAAVGVKVGASPTGIQPIWGMSASQVRNTGGTKASNPSASVIESMKGCRPLGPSSNGATTVSGTPTMGAAGVKLIVPTAGLFGTPPPTSCTVASANCRFSMLRRVSTPSQRVMSALPPPPPPAPPPAPPRPPPPPPRQRASETVMLPSALLTSMYAIAGPSKTAVSTSGTPLAGASAVRISRTATMLPGSTRPANTACCKVIPAVPAPNEPPASAVCSKMSVVPISVVGSVGSVRTLRRTLR</sequence>
<proteinExistence type="predicted"/>
<feature type="region of interest" description="Disordered" evidence="1">
    <location>
        <begin position="124"/>
        <end position="158"/>
    </location>
</feature>
<feature type="compositionally biased region" description="Pro residues" evidence="1">
    <location>
        <begin position="134"/>
        <end position="155"/>
    </location>
</feature>